<dbReference type="InterPro" id="IPR016181">
    <property type="entry name" value="Acyl_CoA_acyltransferase"/>
</dbReference>
<feature type="domain" description="N-acetyltransferase" evidence="1">
    <location>
        <begin position="166"/>
        <end position="252"/>
    </location>
</feature>
<name>A0AB34IT62_PRYPA</name>
<dbReference type="EMBL" id="JBGBPQ010000018">
    <property type="protein sequence ID" value="KAL1506970.1"/>
    <property type="molecule type" value="Genomic_DNA"/>
</dbReference>
<proteinExistence type="predicted"/>
<sequence>MPYGRQERERRLLKKQARLAREAYLNALLRAAAENILPPPPLGAQFACAAWAPAPGVTGASTSRVRDGEGAASECAARDALLPTGPMTPSHRGQVPVDDLAHTVEVTASAQAEGEGGVSCRRVRDCSRQVFNGHLELLRRIVMEAEDTSQRTRVMSCLASKNCESAPACVLVAEDAFGAVKGACAMVVRNGRRRSIATVELLFSAVRGHGWGSNMLKGLLMVMREHGIANFRLGTGAAANRHTVGFWSKFGFLWDGTRKTLSTEQDVEVEAALLFCEAFLQGKEACTFSWKAGMAGAIVGYETCADASGDANARNTML</sequence>
<keyword evidence="3" id="KW-1185">Reference proteome</keyword>
<protein>
    <recommendedName>
        <fullName evidence="1">N-acetyltransferase domain-containing protein</fullName>
    </recommendedName>
</protein>
<dbReference type="GO" id="GO:0016747">
    <property type="term" value="F:acyltransferase activity, transferring groups other than amino-acyl groups"/>
    <property type="evidence" value="ECO:0007669"/>
    <property type="project" value="InterPro"/>
</dbReference>
<dbReference type="SUPFAM" id="SSF55729">
    <property type="entry name" value="Acyl-CoA N-acyltransferases (Nat)"/>
    <property type="match status" value="1"/>
</dbReference>
<evidence type="ECO:0000259" key="1">
    <source>
        <dbReference type="Pfam" id="PF00583"/>
    </source>
</evidence>
<organism evidence="2 3">
    <name type="scientific">Prymnesium parvum</name>
    <name type="common">Toxic golden alga</name>
    <dbReference type="NCBI Taxonomy" id="97485"/>
    <lineage>
        <taxon>Eukaryota</taxon>
        <taxon>Haptista</taxon>
        <taxon>Haptophyta</taxon>
        <taxon>Prymnesiophyceae</taxon>
        <taxon>Prymnesiales</taxon>
        <taxon>Prymnesiaceae</taxon>
        <taxon>Prymnesium</taxon>
    </lineage>
</organism>
<gene>
    <name evidence="2" type="ORF">AB1Y20_007834</name>
</gene>
<reference evidence="2 3" key="1">
    <citation type="journal article" date="2024" name="Science">
        <title>Giant polyketide synthase enzymes in the biosynthesis of giant marine polyether toxins.</title>
        <authorList>
            <person name="Fallon T.R."/>
            <person name="Shende V.V."/>
            <person name="Wierzbicki I.H."/>
            <person name="Pendleton A.L."/>
            <person name="Watervoot N.F."/>
            <person name="Auber R.P."/>
            <person name="Gonzalez D.J."/>
            <person name="Wisecaver J.H."/>
            <person name="Moore B.S."/>
        </authorList>
    </citation>
    <scope>NUCLEOTIDE SEQUENCE [LARGE SCALE GENOMIC DNA]</scope>
    <source>
        <strain evidence="2 3">12B1</strain>
    </source>
</reference>
<dbReference type="InterPro" id="IPR000182">
    <property type="entry name" value="GNAT_dom"/>
</dbReference>
<dbReference type="Pfam" id="PF00583">
    <property type="entry name" value="Acetyltransf_1"/>
    <property type="match status" value="1"/>
</dbReference>
<dbReference type="AlphaFoldDB" id="A0AB34IT62"/>
<evidence type="ECO:0000313" key="2">
    <source>
        <dbReference type="EMBL" id="KAL1506970.1"/>
    </source>
</evidence>
<comment type="caution">
    <text evidence="2">The sequence shown here is derived from an EMBL/GenBank/DDBJ whole genome shotgun (WGS) entry which is preliminary data.</text>
</comment>
<dbReference type="Gene3D" id="3.40.630.30">
    <property type="match status" value="1"/>
</dbReference>
<evidence type="ECO:0000313" key="3">
    <source>
        <dbReference type="Proteomes" id="UP001515480"/>
    </source>
</evidence>
<dbReference type="Proteomes" id="UP001515480">
    <property type="component" value="Unassembled WGS sequence"/>
</dbReference>
<accession>A0AB34IT62</accession>